<protein>
    <recommendedName>
        <fullName evidence="4">Tetratricopeptide repeat protein</fullName>
    </recommendedName>
</protein>
<evidence type="ECO:0000313" key="2">
    <source>
        <dbReference type="EMBL" id="TDG36680.1"/>
    </source>
</evidence>
<feature type="transmembrane region" description="Helical" evidence="1">
    <location>
        <begin position="91"/>
        <end position="109"/>
    </location>
</feature>
<comment type="caution">
    <text evidence="2">The sequence shown here is derived from an EMBL/GenBank/DDBJ whole genome shotgun (WGS) entry which is preliminary data.</text>
</comment>
<dbReference type="SUPFAM" id="SSF48452">
    <property type="entry name" value="TPR-like"/>
    <property type="match status" value="1"/>
</dbReference>
<reference evidence="2 3" key="1">
    <citation type="submission" date="2019-02" db="EMBL/GenBank/DDBJ databases">
        <title>Pedobacter sp. nov., a novel speices isolated from soil of pinguins habitat in Antarcitica.</title>
        <authorList>
            <person name="He R.-H."/>
        </authorList>
    </citation>
    <scope>NUCLEOTIDE SEQUENCE [LARGE SCALE GENOMIC DNA]</scope>
    <source>
        <strain evidence="2 3">E01020</strain>
    </source>
</reference>
<dbReference type="Proteomes" id="UP000295668">
    <property type="component" value="Unassembled WGS sequence"/>
</dbReference>
<gene>
    <name evidence="2" type="ORF">EZJ43_05185</name>
</gene>
<keyword evidence="1" id="KW-0472">Membrane</keyword>
<name>A0A4R5MLS7_9SPHI</name>
<keyword evidence="1" id="KW-0812">Transmembrane</keyword>
<keyword evidence="1" id="KW-1133">Transmembrane helix</keyword>
<proteinExistence type="predicted"/>
<organism evidence="2 3">
    <name type="scientific">Pedobacter changchengzhani</name>
    <dbReference type="NCBI Taxonomy" id="2529274"/>
    <lineage>
        <taxon>Bacteria</taxon>
        <taxon>Pseudomonadati</taxon>
        <taxon>Bacteroidota</taxon>
        <taxon>Sphingobacteriia</taxon>
        <taxon>Sphingobacteriales</taxon>
        <taxon>Sphingobacteriaceae</taxon>
        <taxon>Pedobacter</taxon>
    </lineage>
</organism>
<evidence type="ECO:0008006" key="4">
    <source>
        <dbReference type="Google" id="ProtNLM"/>
    </source>
</evidence>
<accession>A0A4R5MLS7</accession>
<dbReference type="Gene3D" id="1.25.40.10">
    <property type="entry name" value="Tetratricopeptide repeat domain"/>
    <property type="match status" value="1"/>
</dbReference>
<dbReference type="InterPro" id="IPR011990">
    <property type="entry name" value="TPR-like_helical_dom_sf"/>
</dbReference>
<dbReference type="OrthoDB" id="1091348at2"/>
<evidence type="ECO:0000313" key="3">
    <source>
        <dbReference type="Proteomes" id="UP000295668"/>
    </source>
</evidence>
<evidence type="ECO:0000256" key="1">
    <source>
        <dbReference type="SAM" id="Phobius"/>
    </source>
</evidence>
<keyword evidence="3" id="KW-1185">Reference proteome</keyword>
<dbReference type="EMBL" id="SJCY01000003">
    <property type="protein sequence ID" value="TDG36680.1"/>
    <property type="molecule type" value="Genomic_DNA"/>
</dbReference>
<dbReference type="AlphaFoldDB" id="A0A4R5MLS7"/>
<sequence>MTDDKILLTARYVEGDMDAIERAGYETQMENDADLQQHLIDYNYIHESLKMKLAPDDADLLFRDTLSKFNSEYFHPQQVAKTISLKPYVKWLSGIAAVLFLGLLIWAPWRMSLYESFAGNNQMTVAERGAEKETNLDKAAAFYNVKDYKSAKILLEKEHVAQPENAMVNYYYGKTLLETQQIGEGRVMLNGVYNGQSVFKYDAAYAVAMSYLKADNKDACRIWLQKIPAGTAHFEQAKALLEKL</sequence>
<dbReference type="RefSeq" id="WP_133261628.1">
    <property type="nucleotide sequence ID" value="NZ_SJCY01000003.1"/>
</dbReference>